<feature type="region of interest" description="Disordered" evidence="1">
    <location>
        <begin position="97"/>
        <end position="155"/>
    </location>
</feature>
<evidence type="ECO:0000313" key="3">
    <source>
        <dbReference type="Proteomes" id="UP001279734"/>
    </source>
</evidence>
<gene>
    <name evidence="2" type="ORF">Nepgr_004287</name>
</gene>
<dbReference type="AlphaFoldDB" id="A0AAD3S162"/>
<name>A0AAD3S162_NEPGR</name>
<feature type="region of interest" description="Disordered" evidence="1">
    <location>
        <begin position="174"/>
        <end position="193"/>
    </location>
</feature>
<dbReference type="Proteomes" id="UP001279734">
    <property type="component" value="Unassembled WGS sequence"/>
</dbReference>
<evidence type="ECO:0000313" key="2">
    <source>
        <dbReference type="EMBL" id="GMH02448.1"/>
    </source>
</evidence>
<feature type="compositionally biased region" description="Basic and acidic residues" evidence="1">
    <location>
        <begin position="145"/>
        <end position="155"/>
    </location>
</feature>
<protein>
    <submittedName>
        <fullName evidence="2">Uncharacterized protein</fullName>
    </submittedName>
</protein>
<sequence length="340" mass="38914">MVRITEIEFLPNIDRKLKKQMKNSGNYLPQSDITDLTDKDYHHRRMTEMPEGLKSRKTANPVQIAPLPAEENFRARRERVQCNDVPNMTARTFGQVTRKLKQKKVQTCQCRRSGSGKSERTSGGLERQMSGRLKEPRRQRGSGRVLEERRRRRGENEWRRREIGERLVEQADGGVEWTSGGVDRQTSGGGAEEDVRRLENWKWKSQIRSGGQQSRLNFNVRVLETDLGSYALVEPIFDMEIDKFCSKSGQWSKLIVNLYPRHSNWFYPNTHLVADDNKLHLINPNGVLVFDPFADAQSFCHVINGPPAVGATGDNFMAFGVSQGRLRVAYSSYNGPYVNV</sequence>
<evidence type="ECO:0000256" key="1">
    <source>
        <dbReference type="SAM" id="MobiDB-lite"/>
    </source>
</evidence>
<proteinExistence type="predicted"/>
<comment type="caution">
    <text evidence="2">The sequence shown here is derived from an EMBL/GenBank/DDBJ whole genome shotgun (WGS) entry which is preliminary data.</text>
</comment>
<dbReference type="EMBL" id="BSYO01000003">
    <property type="protein sequence ID" value="GMH02448.1"/>
    <property type="molecule type" value="Genomic_DNA"/>
</dbReference>
<feature type="compositionally biased region" description="Polar residues" evidence="1">
    <location>
        <begin position="105"/>
        <end position="116"/>
    </location>
</feature>
<organism evidence="2 3">
    <name type="scientific">Nepenthes gracilis</name>
    <name type="common">Slender pitcher plant</name>
    <dbReference type="NCBI Taxonomy" id="150966"/>
    <lineage>
        <taxon>Eukaryota</taxon>
        <taxon>Viridiplantae</taxon>
        <taxon>Streptophyta</taxon>
        <taxon>Embryophyta</taxon>
        <taxon>Tracheophyta</taxon>
        <taxon>Spermatophyta</taxon>
        <taxon>Magnoliopsida</taxon>
        <taxon>eudicotyledons</taxon>
        <taxon>Gunneridae</taxon>
        <taxon>Pentapetalae</taxon>
        <taxon>Caryophyllales</taxon>
        <taxon>Nepenthaceae</taxon>
        <taxon>Nepenthes</taxon>
    </lineage>
</organism>
<keyword evidence="3" id="KW-1185">Reference proteome</keyword>
<accession>A0AAD3S162</accession>
<reference evidence="2" key="1">
    <citation type="submission" date="2023-05" db="EMBL/GenBank/DDBJ databases">
        <title>Nepenthes gracilis genome sequencing.</title>
        <authorList>
            <person name="Fukushima K."/>
        </authorList>
    </citation>
    <scope>NUCLEOTIDE SEQUENCE</scope>
    <source>
        <strain evidence="2">SING2019-196</strain>
    </source>
</reference>